<comment type="cofactor">
    <cofactor evidence="3">
        <name>Co(2+)</name>
        <dbReference type="ChEBI" id="CHEBI:48828"/>
    </cofactor>
</comment>
<evidence type="ECO:0000256" key="6">
    <source>
        <dbReference type="ARBA" id="ARBA00009999"/>
    </source>
</evidence>
<comment type="function">
    <text evidence="5">Catalyzes the dephosphorylation of the nucleoside 5'-monophosphates deoxyadenosine monophosphate (dAMP), deoxycytidine monophosphate (dCMP), deoxyguanosine monophosphate (dGMP) and deoxythymidine monophosphate (dTMP).</text>
</comment>
<dbReference type="AlphaFoldDB" id="A0AAW1D726"/>
<comment type="subunit">
    <text evidence="7">Homodimer.</text>
</comment>
<evidence type="ECO:0000256" key="13">
    <source>
        <dbReference type="ARBA" id="ARBA00032735"/>
    </source>
</evidence>
<evidence type="ECO:0000256" key="3">
    <source>
        <dbReference type="ARBA" id="ARBA00001941"/>
    </source>
</evidence>
<evidence type="ECO:0000313" key="15">
    <source>
        <dbReference type="EMBL" id="KAK9505970.1"/>
    </source>
</evidence>
<evidence type="ECO:0000256" key="4">
    <source>
        <dbReference type="ARBA" id="ARBA00001946"/>
    </source>
</evidence>
<dbReference type="Pfam" id="PF13023">
    <property type="entry name" value="HD_3"/>
    <property type="match status" value="1"/>
</dbReference>
<comment type="cofactor">
    <cofactor evidence="4">
        <name>Mg(2+)</name>
        <dbReference type="ChEBI" id="CHEBI:18420"/>
    </cofactor>
</comment>
<comment type="similarity">
    <text evidence="6">Belongs to the HDDC2 family.</text>
</comment>
<dbReference type="SMART" id="SM00471">
    <property type="entry name" value="HDc"/>
    <property type="match status" value="1"/>
</dbReference>
<evidence type="ECO:0000256" key="10">
    <source>
        <dbReference type="ARBA" id="ARBA00022723"/>
    </source>
</evidence>
<evidence type="ECO:0000256" key="5">
    <source>
        <dbReference type="ARBA" id="ARBA00004074"/>
    </source>
</evidence>
<proteinExistence type="inferred from homology"/>
<dbReference type="Gene3D" id="1.10.3210.10">
    <property type="entry name" value="Hypothetical protein af1432"/>
    <property type="match status" value="1"/>
</dbReference>
<dbReference type="EC" id="3.1.3.89" evidence="8"/>
<dbReference type="InterPro" id="IPR006674">
    <property type="entry name" value="HD_domain"/>
</dbReference>
<evidence type="ECO:0000256" key="1">
    <source>
        <dbReference type="ARBA" id="ARBA00001638"/>
    </source>
</evidence>
<dbReference type="FunFam" id="1.10.3210.10:FF:000011">
    <property type="entry name" value="HD domain-containing protein 2"/>
    <property type="match status" value="1"/>
</dbReference>
<dbReference type="Proteomes" id="UP001461498">
    <property type="component" value="Unassembled WGS sequence"/>
</dbReference>
<dbReference type="SUPFAM" id="SSF109604">
    <property type="entry name" value="HD-domain/PDEase-like"/>
    <property type="match status" value="1"/>
</dbReference>
<dbReference type="GO" id="GO:0005737">
    <property type="term" value="C:cytoplasm"/>
    <property type="evidence" value="ECO:0007669"/>
    <property type="project" value="TreeGrafter"/>
</dbReference>
<comment type="cofactor">
    <cofactor evidence="2">
        <name>Mn(2+)</name>
        <dbReference type="ChEBI" id="CHEBI:29035"/>
    </cofactor>
</comment>
<protein>
    <recommendedName>
        <fullName evidence="9">5'-deoxynucleotidase HDDC2</fullName>
        <ecNumber evidence="8">3.1.3.89</ecNumber>
    </recommendedName>
    <alternativeName>
        <fullName evidence="13">HD domain-containing protein 2</fullName>
    </alternativeName>
</protein>
<dbReference type="InterPro" id="IPR003607">
    <property type="entry name" value="HD/PDEase_dom"/>
</dbReference>
<dbReference type="InterPro" id="IPR039356">
    <property type="entry name" value="YfbR/HDDC2"/>
</dbReference>
<name>A0AAW1D726_9HEMI</name>
<evidence type="ECO:0000256" key="2">
    <source>
        <dbReference type="ARBA" id="ARBA00001936"/>
    </source>
</evidence>
<dbReference type="GO" id="GO:0009159">
    <property type="term" value="P:deoxyribonucleoside monophosphate catabolic process"/>
    <property type="evidence" value="ECO:0007669"/>
    <property type="project" value="UniProtKB-ARBA"/>
</dbReference>
<keyword evidence="16" id="KW-1185">Reference proteome</keyword>
<comment type="caution">
    <text evidence="15">The sequence shown here is derived from an EMBL/GenBank/DDBJ whole genome shotgun (WGS) entry which is preliminary data.</text>
</comment>
<organism evidence="15 16">
    <name type="scientific">Rhynocoris fuscipes</name>
    <dbReference type="NCBI Taxonomy" id="488301"/>
    <lineage>
        <taxon>Eukaryota</taxon>
        <taxon>Metazoa</taxon>
        <taxon>Ecdysozoa</taxon>
        <taxon>Arthropoda</taxon>
        <taxon>Hexapoda</taxon>
        <taxon>Insecta</taxon>
        <taxon>Pterygota</taxon>
        <taxon>Neoptera</taxon>
        <taxon>Paraneoptera</taxon>
        <taxon>Hemiptera</taxon>
        <taxon>Heteroptera</taxon>
        <taxon>Panheteroptera</taxon>
        <taxon>Cimicomorpha</taxon>
        <taxon>Reduviidae</taxon>
        <taxon>Harpactorinae</taxon>
        <taxon>Harpactorini</taxon>
        <taxon>Rhynocoris</taxon>
    </lineage>
</organism>
<evidence type="ECO:0000256" key="9">
    <source>
        <dbReference type="ARBA" id="ARBA00015933"/>
    </source>
</evidence>
<evidence type="ECO:0000256" key="11">
    <source>
        <dbReference type="ARBA" id="ARBA00022801"/>
    </source>
</evidence>
<sequence>MVEEQNIRYLQFLELVGKLKHLPRKGWVLKNIKEPETVAGHMYRMAMMTFLLNDADINRIKCMEMALVHDLAESIIGDITPHCGVSKQDKHKMESDAMLTISKLIGKNGKYVYDLFMEFEESNTAESKLVKELDLFDMALQAFEYEKRECCPGHLQEFIESTMPKFSHPVIINLANELQKERDSFKSAL</sequence>
<gene>
    <name evidence="15" type="ORF">O3M35_009923</name>
</gene>
<dbReference type="GO" id="GO:0046872">
    <property type="term" value="F:metal ion binding"/>
    <property type="evidence" value="ECO:0007669"/>
    <property type="project" value="UniProtKB-KW"/>
</dbReference>
<evidence type="ECO:0000259" key="14">
    <source>
        <dbReference type="SMART" id="SM00471"/>
    </source>
</evidence>
<comment type="catalytic activity">
    <reaction evidence="1">
        <text>a 2'-deoxyribonucleoside 5'-phosphate + H2O = a 2'-deoxyribonucleoside + phosphate</text>
        <dbReference type="Rhea" id="RHEA:36167"/>
        <dbReference type="ChEBI" id="CHEBI:15377"/>
        <dbReference type="ChEBI" id="CHEBI:18274"/>
        <dbReference type="ChEBI" id="CHEBI:43474"/>
        <dbReference type="ChEBI" id="CHEBI:65317"/>
        <dbReference type="EC" id="3.1.3.89"/>
    </reaction>
</comment>
<keyword evidence="11" id="KW-0378">Hydrolase</keyword>
<evidence type="ECO:0000256" key="12">
    <source>
        <dbReference type="ARBA" id="ARBA00022842"/>
    </source>
</evidence>
<keyword evidence="10" id="KW-0479">Metal-binding</keyword>
<feature type="domain" description="HD/PDEase" evidence="14">
    <location>
        <begin position="34"/>
        <end position="148"/>
    </location>
</feature>
<keyword evidence="12" id="KW-0460">Magnesium</keyword>
<dbReference type="PANTHER" id="PTHR11845:SF13">
    <property type="entry name" value="5'-DEOXYNUCLEOTIDASE HDDC2"/>
    <property type="match status" value="1"/>
</dbReference>
<dbReference type="GO" id="GO:0002953">
    <property type="term" value="F:5'-deoxynucleotidase activity"/>
    <property type="evidence" value="ECO:0007669"/>
    <property type="project" value="UniProtKB-EC"/>
</dbReference>
<dbReference type="EMBL" id="JAPXFL010000006">
    <property type="protein sequence ID" value="KAK9505970.1"/>
    <property type="molecule type" value="Genomic_DNA"/>
</dbReference>
<dbReference type="PANTHER" id="PTHR11845">
    <property type="entry name" value="5'-DEOXYNUCLEOTIDASE HDDC2"/>
    <property type="match status" value="1"/>
</dbReference>
<accession>A0AAW1D726</accession>
<evidence type="ECO:0000256" key="8">
    <source>
        <dbReference type="ARBA" id="ARBA00012964"/>
    </source>
</evidence>
<evidence type="ECO:0000256" key="7">
    <source>
        <dbReference type="ARBA" id="ARBA00011738"/>
    </source>
</evidence>
<evidence type="ECO:0000313" key="16">
    <source>
        <dbReference type="Proteomes" id="UP001461498"/>
    </source>
</evidence>
<reference evidence="15 16" key="1">
    <citation type="submission" date="2022-12" db="EMBL/GenBank/DDBJ databases">
        <title>Chromosome-level genome assembly of true bugs.</title>
        <authorList>
            <person name="Ma L."/>
            <person name="Li H."/>
        </authorList>
    </citation>
    <scope>NUCLEOTIDE SEQUENCE [LARGE SCALE GENOMIC DNA]</scope>
    <source>
        <strain evidence="15">Lab_2022b</strain>
    </source>
</reference>